<gene>
    <name evidence="3" type="ORF">BDV29DRAFT_156817</name>
</gene>
<dbReference type="Proteomes" id="UP000326565">
    <property type="component" value="Unassembled WGS sequence"/>
</dbReference>
<feature type="domain" description="Nephrocystin 3-like N-terminal" evidence="2">
    <location>
        <begin position="82"/>
        <end position="259"/>
    </location>
</feature>
<dbReference type="InterPro" id="IPR056884">
    <property type="entry name" value="NPHP3-like_N"/>
</dbReference>
<sequence>MSFIEWQKEGQRVTSLNHTNSIHNQAVNQVFNGTVNFPLSDQYAKFNSSESSARNDDDILRSLAFPEMFARKDNMPQHYRSTCEWILDLNEYKTWVKAPRGLLWIKGKPGAGKSTLMTFLYERLKNQYPKEQRGIVLEFFFYARGVDMQRTPLGMLRSLLNQLFRQDETIRFLVREPYNEKCAAFGNGKCNWEWQQRELEKLLQKAILLSAQQQVITIFVDALDAAGPQFATEIATYLHLVSESLIAEGTSGKICISCRHYPVPTCRPGVEVCVENHNRNDIATYICGRLAQGYVMAAAGTHGQWWYDLQAEVIDRAKGVFQWAHLIVSLILEKVADGRSPQDVRYCVQEVPDELGAVYAYILENVIKREYYNRSFILFQRLCLAERPLSVREMAYALAARITAERPELRQSYDADDFKKTDEHLKQQIKALSGGLVEVMELQDNENREIIQVIHQSIIGFLRMQGLGLLATLVGDKGDDLDAARHCTTHA</sequence>
<protein>
    <recommendedName>
        <fullName evidence="2">Nephrocystin 3-like N-terminal domain-containing protein</fullName>
    </recommendedName>
</protein>
<accession>A0A5N5X4A7</accession>
<evidence type="ECO:0000256" key="1">
    <source>
        <dbReference type="ARBA" id="ARBA00022737"/>
    </source>
</evidence>
<dbReference type="AlphaFoldDB" id="A0A5N5X4A7"/>
<keyword evidence="4" id="KW-1185">Reference proteome</keyword>
<name>A0A5N5X4A7_9EURO</name>
<dbReference type="OrthoDB" id="194358at2759"/>
<dbReference type="PANTHER" id="PTHR10039">
    <property type="entry name" value="AMELOGENIN"/>
    <property type="match status" value="1"/>
</dbReference>
<proteinExistence type="predicted"/>
<evidence type="ECO:0000259" key="2">
    <source>
        <dbReference type="Pfam" id="PF24883"/>
    </source>
</evidence>
<dbReference type="EMBL" id="ML732213">
    <property type="protein sequence ID" value="KAB8074212.1"/>
    <property type="molecule type" value="Genomic_DNA"/>
</dbReference>
<keyword evidence="1" id="KW-0677">Repeat</keyword>
<dbReference type="Pfam" id="PF24883">
    <property type="entry name" value="NPHP3_N"/>
    <property type="match status" value="1"/>
</dbReference>
<dbReference type="Gene3D" id="3.40.50.300">
    <property type="entry name" value="P-loop containing nucleotide triphosphate hydrolases"/>
    <property type="match status" value="1"/>
</dbReference>
<dbReference type="SUPFAM" id="SSF52540">
    <property type="entry name" value="P-loop containing nucleoside triphosphate hydrolases"/>
    <property type="match status" value="1"/>
</dbReference>
<dbReference type="InterPro" id="IPR027417">
    <property type="entry name" value="P-loop_NTPase"/>
</dbReference>
<dbReference type="PANTHER" id="PTHR10039:SF5">
    <property type="entry name" value="NACHT DOMAIN-CONTAINING PROTEIN"/>
    <property type="match status" value="1"/>
</dbReference>
<evidence type="ECO:0000313" key="4">
    <source>
        <dbReference type="Proteomes" id="UP000326565"/>
    </source>
</evidence>
<reference evidence="3 4" key="1">
    <citation type="submission" date="2019-04" db="EMBL/GenBank/DDBJ databases">
        <title>Friends and foes A comparative genomics study of 23 Aspergillus species from section Flavi.</title>
        <authorList>
            <consortium name="DOE Joint Genome Institute"/>
            <person name="Kjaerbolling I."/>
            <person name="Vesth T."/>
            <person name="Frisvad J.C."/>
            <person name="Nybo J.L."/>
            <person name="Theobald S."/>
            <person name="Kildgaard S."/>
            <person name="Isbrandt T."/>
            <person name="Kuo A."/>
            <person name="Sato A."/>
            <person name="Lyhne E.K."/>
            <person name="Kogle M.E."/>
            <person name="Wiebenga A."/>
            <person name="Kun R.S."/>
            <person name="Lubbers R.J."/>
            <person name="Makela M.R."/>
            <person name="Barry K."/>
            <person name="Chovatia M."/>
            <person name="Clum A."/>
            <person name="Daum C."/>
            <person name="Haridas S."/>
            <person name="He G."/>
            <person name="LaButti K."/>
            <person name="Lipzen A."/>
            <person name="Mondo S."/>
            <person name="Riley R."/>
            <person name="Salamov A."/>
            <person name="Simmons B.A."/>
            <person name="Magnuson J.K."/>
            <person name="Henrissat B."/>
            <person name="Mortensen U.H."/>
            <person name="Larsen T.O."/>
            <person name="Devries R.P."/>
            <person name="Grigoriev I.V."/>
            <person name="Machida M."/>
            <person name="Baker S.E."/>
            <person name="Andersen M.R."/>
        </authorList>
    </citation>
    <scope>NUCLEOTIDE SEQUENCE [LARGE SCALE GENOMIC DNA]</scope>
    <source>
        <strain evidence="3 4">CBS 151.66</strain>
    </source>
</reference>
<organism evidence="3 4">
    <name type="scientific">Aspergillus leporis</name>
    <dbReference type="NCBI Taxonomy" id="41062"/>
    <lineage>
        <taxon>Eukaryota</taxon>
        <taxon>Fungi</taxon>
        <taxon>Dikarya</taxon>
        <taxon>Ascomycota</taxon>
        <taxon>Pezizomycotina</taxon>
        <taxon>Eurotiomycetes</taxon>
        <taxon>Eurotiomycetidae</taxon>
        <taxon>Eurotiales</taxon>
        <taxon>Aspergillaceae</taxon>
        <taxon>Aspergillus</taxon>
        <taxon>Aspergillus subgen. Circumdati</taxon>
    </lineage>
</organism>
<evidence type="ECO:0000313" key="3">
    <source>
        <dbReference type="EMBL" id="KAB8074212.1"/>
    </source>
</evidence>